<protein>
    <submittedName>
        <fullName evidence="2">Uncharacterized protein</fullName>
    </submittedName>
</protein>
<accession>A0A328F843</accession>
<dbReference type="Proteomes" id="UP000293902">
    <property type="component" value="Chromosome"/>
</dbReference>
<name>A0A328F843_9BACT</name>
<gene>
    <name evidence="2" type="ORF">DO021_17005</name>
    <name evidence="1" type="ORF">EYB58_13455</name>
</gene>
<dbReference type="OrthoDB" id="5422828at2"/>
<evidence type="ECO:0000313" key="3">
    <source>
        <dbReference type="Proteomes" id="UP000248798"/>
    </source>
</evidence>
<keyword evidence="4" id="KW-1185">Reference proteome</keyword>
<reference evidence="2 3" key="1">
    <citation type="submission" date="2018-06" db="EMBL/GenBank/DDBJ databases">
        <title>Complete Genome Sequence of Desulfobacter hydrogenophilus (DSM3380).</title>
        <authorList>
            <person name="Marietou A."/>
            <person name="Schreiber L."/>
            <person name="Marshall I."/>
            <person name="Jorgensen B."/>
        </authorList>
    </citation>
    <scope>NUCLEOTIDE SEQUENCE [LARGE SCALE GENOMIC DNA]</scope>
    <source>
        <strain evidence="2 3">DSM 3380</strain>
    </source>
</reference>
<dbReference type="EMBL" id="QLNI01000037">
    <property type="protein sequence ID" value="RAM00854.1"/>
    <property type="molecule type" value="Genomic_DNA"/>
</dbReference>
<dbReference type="EMBL" id="CP036313">
    <property type="protein sequence ID" value="QBH13839.1"/>
    <property type="molecule type" value="Genomic_DNA"/>
</dbReference>
<evidence type="ECO:0000313" key="1">
    <source>
        <dbReference type="EMBL" id="QBH13839.1"/>
    </source>
</evidence>
<sequence length="63" mass="7058">MSTVIPQGNALKNAIAWVSEKRKAQPDLNVKKLANEACLQFDLSPKDSEFLLRFVKENSNTPL</sequence>
<dbReference type="Proteomes" id="UP000248798">
    <property type="component" value="Unassembled WGS sequence"/>
</dbReference>
<evidence type="ECO:0000313" key="2">
    <source>
        <dbReference type="EMBL" id="RAM00854.1"/>
    </source>
</evidence>
<reference evidence="1 4" key="2">
    <citation type="submission" date="2019-02" db="EMBL/GenBank/DDBJ databases">
        <title>Complete genome sequence of Desulfobacter hydrogenophilus AcRS1.</title>
        <authorList>
            <person name="Marietou A."/>
            <person name="Lund M.B."/>
            <person name="Marshall I.P.G."/>
            <person name="Schreiber L."/>
            <person name="Jorgensen B."/>
        </authorList>
    </citation>
    <scope>NUCLEOTIDE SEQUENCE [LARGE SCALE GENOMIC DNA]</scope>
    <source>
        <strain evidence="1 4">AcRS1</strain>
    </source>
</reference>
<evidence type="ECO:0000313" key="4">
    <source>
        <dbReference type="Proteomes" id="UP000293902"/>
    </source>
</evidence>
<dbReference type="RefSeq" id="WP_111958849.1">
    <property type="nucleotide sequence ID" value="NZ_CP036313.1"/>
</dbReference>
<proteinExistence type="predicted"/>
<organism evidence="2 3">
    <name type="scientific">Desulfobacter hydrogenophilus</name>
    <dbReference type="NCBI Taxonomy" id="2291"/>
    <lineage>
        <taxon>Bacteria</taxon>
        <taxon>Pseudomonadati</taxon>
        <taxon>Thermodesulfobacteriota</taxon>
        <taxon>Desulfobacteria</taxon>
        <taxon>Desulfobacterales</taxon>
        <taxon>Desulfobacteraceae</taxon>
        <taxon>Desulfobacter</taxon>
    </lineage>
</organism>
<dbReference type="AlphaFoldDB" id="A0A328F843"/>